<sequence length="70" mass="8299">MRARRLSYLIENAHHELIIREGVAYAAWGERGKFISDTNLTQPIYLLRPNLKNRFTGITYDLTEAWYKNK</sequence>
<protein>
    <submittedName>
        <fullName evidence="1">Uncharacterized protein</fullName>
    </submittedName>
</protein>
<evidence type="ECO:0000313" key="2">
    <source>
        <dbReference type="Proteomes" id="UP000004564"/>
    </source>
</evidence>
<comment type="caution">
    <text evidence="1">The sequence shown here is derived from an EMBL/GenBank/DDBJ whole genome shotgun (WGS) entry which is preliminary data.</text>
</comment>
<dbReference type="EMBL" id="AFYI01000001">
    <property type="protein sequence ID" value="EHB43737.1"/>
    <property type="molecule type" value="Genomic_DNA"/>
</dbReference>
<dbReference type="Proteomes" id="UP000004564">
    <property type="component" value="Chromosome"/>
</dbReference>
<proteinExistence type="predicted"/>
<accession>A0A6C8GDD5</accession>
<organism evidence="1 2">
    <name type="scientific">Salmonella enterica subsp. enterica serovar Infantis str. SARB27</name>
    <dbReference type="NCBI Taxonomy" id="596155"/>
    <lineage>
        <taxon>Bacteria</taxon>
        <taxon>Pseudomonadati</taxon>
        <taxon>Pseudomonadota</taxon>
        <taxon>Gammaproteobacteria</taxon>
        <taxon>Enterobacterales</taxon>
        <taxon>Enterobacteriaceae</taxon>
        <taxon>Salmonella</taxon>
    </lineage>
</organism>
<gene>
    <name evidence="1" type="ORF">SEENIN0B_00031</name>
</gene>
<evidence type="ECO:0000313" key="1">
    <source>
        <dbReference type="EMBL" id="EHB43737.1"/>
    </source>
</evidence>
<reference evidence="1 2" key="1">
    <citation type="submission" date="2011-09" db="EMBL/GenBank/DDBJ databases">
        <authorList>
            <person name="McClelland M."/>
            <person name="Clifton S."/>
            <person name="Porwollik S."/>
            <person name="Cheng P."/>
            <person name="Wollam A."/>
            <person name="Wang C."/>
            <person name="Pepin K."/>
            <person name="Bhonagiri V."/>
            <person name="Fulton R."/>
            <person name="Fulton L.F."/>
            <person name="Delehaunty K."/>
            <person name="Fronick C."/>
            <person name="O'Laughlin M."/>
            <person name="Godfrey J."/>
            <person name="Waligorski J."/>
            <person name="Appelbaum E."/>
            <person name="Farmer C."/>
            <person name="Strong C."/>
            <person name="Tomlinson C."/>
            <person name="Hou S."/>
            <person name="Minx P."/>
            <person name="Warren W."/>
            <person name="Wilson R.K."/>
        </authorList>
    </citation>
    <scope>NUCLEOTIDE SEQUENCE [LARGE SCALE GENOMIC DNA]</scope>
    <source>
        <strain evidence="2">SARB 27</strain>
    </source>
</reference>
<dbReference type="AlphaFoldDB" id="A0A6C8GDD5"/>
<name>A0A6C8GDD5_SALIN</name>